<feature type="domain" description="D-isomer specific 2-hydroxyacid dehydrogenase NAD-binding" evidence="3">
    <location>
        <begin position="147"/>
        <end position="300"/>
    </location>
</feature>
<keyword evidence="5" id="KW-1185">Reference proteome</keyword>
<proteinExistence type="predicted"/>
<comment type="caution">
    <text evidence="4">The sequence shown here is derived from an EMBL/GenBank/DDBJ whole genome shotgun (WGS) entry which is preliminary data.</text>
</comment>
<dbReference type="InterPro" id="IPR006140">
    <property type="entry name" value="D-isomer_DH_NAD-bd"/>
</dbReference>
<evidence type="ECO:0000313" key="5">
    <source>
        <dbReference type="Proteomes" id="UP000585665"/>
    </source>
</evidence>
<keyword evidence="1" id="KW-0560">Oxidoreductase</keyword>
<dbReference type="AlphaFoldDB" id="A0A850PH81"/>
<name>A0A850PH81_9PROT</name>
<evidence type="ECO:0000256" key="2">
    <source>
        <dbReference type="ARBA" id="ARBA00023027"/>
    </source>
</evidence>
<dbReference type="EMBL" id="JABXXR010000048">
    <property type="protein sequence ID" value="NVN40521.1"/>
    <property type="molecule type" value="Genomic_DNA"/>
</dbReference>
<evidence type="ECO:0000256" key="1">
    <source>
        <dbReference type="ARBA" id="ARBA00023002"/>
    </source>
</evidence>
<reference evidence="4 5" key="1">
    <citation type="submission" date="2020-06" db="EMBL/GenBank/DDBJ databases">
        <title>Description of novel acetic acid bacteria.</title>
        <authorList>
            <person name="Sombolestani A."/>
        </authorList>
    </citation>
    <scope>NUCLEOTIDE SEQUENCE [LARGE SCALE GENOMIC DNA]</scope>
    <source>
        <strain evidence="4 5">LMG 27010</strain>
    </source>
</reference>
<dbReference type="Gene3D" id="3.40.50.720">
    <property type="entry name" value="NAD(P)-binding Rossmann-like Domain"/>
    <property type="match status" value="2"/>
</dbReference>
<gene>
    <name evidence="4" type="ORF">HUK82_08085</name>
</gene>
<protein>
    <submittedName>
        <fullName evidence="4">Glyoxylate reductase (NADP(+))</fullName>
    </submittedName>
</protein>
<dbReference type="Proteomes" id="UP000585665">
    <property type="component" value="Unassembled WGS sequence"/>
</dbReference>
<dbReference type="InterPro" id="IPR036291">
    <property type="entry name" value="NAD(P)-bd_dom_sf"/>
</dbReference>
<dbReference type="Pfam" id="PF02826">
    <property type="entry name" value="2-Hacid_dh_C"/>
    <property type="match status" value="1"/>
</dbReference>
<organism evidence="4 5">
    <name type="scientific">Ameyamaea chiangmaiensis</name>
    <dbReference type="NCBI Taxonomy" id="442969"/>
    <lineage>
        <taxon>Bacteria</taxon>
        <taxon>Pseudomonadati</taxon>
        <taxon>Pseudomonadota</taxon>
        <taxon>Alphaproteobacteria</taxon>
        <taxon>Acetobacterales</taxon>
        <taxon>Acetobacteraceae</taxon>
        <taxon>Ameyamaea</taxon>
    </lineage>
</organism>
<dbReference type="GO" id="GO:0016491">
    <property type="term" value="F:oxidoreductase activity"/>
    <property type="evidence" value="ECO:0007669"/>
    <property type="project" value="UniProtKB-KW"/>
</dbReference>
<accession>A0A850PH81</accession>
<dbReference type="PANTHER" id="PTHR43333:SF1">
    <property type="entry name" value="D-ISOMER SPECIFIC 2-HYDROXYACID DEHYDROGENASE NAD-BINDING DOMAIN-CONTAINING PROTEIN"/>
    <property type="match status" value="1"/>
</dbReference>
<evidence type="ECO:0000259" key="3">
    <source>
        <dbReference type="Pfam" id="PF02826"/>
    </source>
</evidence>
<keyword evidence="2" id="KW-0520">NAD</keyword>
<dbReference type="PANTHER" id="PTHR43333">
    <property type="entry name" value="2-HACID_DH_C DOMAIN-CONTAINING PROTEIN"/>
    <property type="match status" value="1"/>
</dbReference>
<evidence type="ECO:0000313" key="4">
    <source>
        <dbReference type="EMBL" id="NVN40521.1"/>
    </source>
</evidence>
<dbReference type="SUPFAM" id="SSF51735">
    <property type="entry name" value="NAD(P)-binding Rossmann-fold domains"/>
    <property type="match status" value="1"/>
</dbReference>
<sequence length="337" mass="36012">MSDPRVPVVVNQLGADVREALGRFGARLHVLDGQRDDDTPWDWTGGGDGRADIVLTGPSPAWRDAPRVLPPSWQAASGGGPSWVHTVSAGVDGFPSWLLRDRLVTCGRGDSAAPIAEYVLGAILVRAKRLDTLRPACAQSWLEGAALVKDGHPLTSPEGQVLGLAGFGAIGRAVAVRARAFGMRVLAWRRGPWTPGDDDGVEPVATLGELAARSDHLVLALPLTADTTGIVGEDVLRRARPGLHLINVVRGDLVDQAALLRALDRGDVNFATLDVTSPEPLADGHPFYTHRSVRLTPHISWSGGAARQNGVRRIVDNIERFLEGRPLRDVVDAARGY</sequence>
<dbReference type="RefSeq" id="WP_176613483.1">
    <property type="nucleotide sequence ID" value="NZ_JABXXR010000048.1"/>
</dbReference>
<dbReference type="GO" id="GO:0051287">
    <property type="term" value="F:NAD binding"/>
    <property type="evidence" value="ECO:0007669"/>
    <property type="project" value="InterPro"/>
</dbReference>